<dbReference type="EMBL" id="WHNY01000074">
    <property type="protein sequence ID" value="NOU67762.1"/>
    <property type="molecule type" value="Genomic_DNA"/>
</dbReference>
<evidence type="ECO:0000313" key="3">
    <source>
        <dbReference type="Proteomes" id="UP000653578"/>
    </source>
</evidence>
<keyword evidence="3" id="KW-1185">Reference proteome</keyword>
<gene>
    <name evidence="2" type="ORF">GC096_27430</name>
</gene>
<feature type="domain" description="N-acetyltransferase" evidence="1">
    <location>
        <begin position="9"/>
        <end position="176"/>
    </location>
</feature>
<organism evidence="2 3">
    <name type="scientific">Paenibacillus plantarum</name>
    <dbReference type="NCBI Taxonomy" id="2654975"/>
    <lineage>
        <taxon>Bacteria</taxon>
        <taxon>Bacillati</taxon>
        <taxon>Bacillota</taxon>
        <taxon>Bacilli</taxon>
        <taxon>Bacillales</taxon>
        <taxon>Paenibacillaceae</taxon>
        <taxon>Paenibacillus</taxon>
    </lineage>
</organism>
<evidence type="ECO:0000259" key="1">
    <source>
        <dbReference type="PROSITE" id="PS51186"/>
    </source>
</evidence>
<dbReference type="Pfam" id="PF13302">
    <property type="entry name" value="Acetyltransf_3"/>
    <property type="match status" value="1"/>
</dbReference>
<dbReference type="PROSITE" id="PS51186">
    <property type="entry name" value="GNAT"/>
    <property type="match status" value="1"/>
</dbReference>
<dbReference type="SUPFAM" id="SSF55729">
    <property type="entry name" value="Acyl-CoA N-acyltransferases (Nat)"/>
    <property type="match status" value="1"/>
</dbReference>
<dbReference type="RefSeq" id="WP_171634688.1">
    <property type="nucleotide sequence ID" value="NZ_WHNY01000074.1"/>
</dbReference>
<dbReference type="Proteomes" id="UP000653578">
    <property type="component" value="Unassembled WGS sequence"/>
</dbReference>
<dbReference type="InterPro" id="IPR051531">
    <property type="entry name" value="N-acetyltransferase"/>
</dbReference>
<comment type="caution">
    <text evidence="2">The sequence shown here is derived from an EMBL/GenBank/DDBJ whole genome shotgun (WGS) entry which is preliminary data.</text>
</comment>
<accession>A0ABX1XGY3</accession>
<dbReference type="PANTHER" id="PTHR43792">
    <property type="entry name" value="GNAT FAMILY, PUTATIVE (AFU_ORTHOLOGUE AFUA_3G00765)-RELATED-RELATED"/>
    <property type="match status" value="1"/>
</dbReference>
<dbReference type="InterPro" id="IPR000182">
    <property type="entry name" value="GNAT_dom"/>
</dbReference>
<proteinExistence type="predicted"/>
<dbReference type="Gene3D" id="3.40.630.30">
    <property type="match status" value="1"/>
</dbReference>
<name>A0ABX1XGY3_9BACL</name>
<dbReference type="PANTHER" id="PTHR43792:SF1">
    <property type="entry name" value="N-ACETYLTRANSFERASE DOMAIN-CONTAINING PROTEIN"/>
    <property type="match status" value="1"/>
</dbReference>
<evidence type="ECO:0000313" key="2">
    <source>
        <dbReference type="EMBL" id="NOU67762.1"/>
    </source>
</evidence>
<protein>
    <submittedName>
        <fullName evidence="2">GNAT family N-acetyltransferase</fullName>
    </submittedName>
</protein>
<dbReference type="InterPro" id="IPR016181">
    <property type="entry name" value="Acyl_CoA_acyltransferase"/>
</dbReference>
<sequence length="185" mass="21542">MIYLETARLRLRNWVETDLEPFRQLNADEEVMTYFPKTLSKDETDTFYRSILSEFQECGFGLYAVEVKENQEFIGFIGFHRANLESDFTPCIEIGWRLKKAAWGKGYATEGAEACLHYGFKELGFPKVYSWTAEINKPSSNVMNKIGMQFIKMFNHPKVGLDSALCRHVLYTKVAQQEDYVFKNK</sequence>
<reference evidence="2 3" key="1">
    <citation type="submission" date="2019-10" db="EMBL/GenBank/DDBJ databases">
        <title>Description of Paenibacillus humi sp. nov.</title>
        <authorList>
            <person name="Carlier A."/>
            <person name="Qi S."/>
        </authorList>
    </citation>
    <scope>NUCLEOTIDE SEQUENCE [LARGE SCALE GENOMIC DNA]</scope>
    <source>
        <strain evidence="2 3">LMG 31461</strain>
    </source>
</reference>